<keyword evidence="3" id="KW-1185">Reference proteome</keyword>
<name>A0AAV0TFM0_HYABA</name>
<evidence type="ECO:0000313" key="3">
    <source>
        <dbReference type="Proteomes" id="UP001162031"/>
    </source>
</evidence>
<keyword evidence="1" id="KW-0812">Transmembrane</keyword>
<sequence>MTSHAHPENVIDLFTDELLLHDTDDLALPLLSLDVDVDDALLTSAELARTSLTHLQETPLPVVSPDVPTANCWLTAVASLLCPAGSAVDQSSVALHLLESGQKQQNDEEDDQDVIELTASDTEMPTLRPGKRRAVASTLSNTASLTVCASVFGVTVFTSYENGAVDPGTVRGVGRVLHEASTLCGMDKCLSEASMSQTAFVETTMRSWWHVVTSSELVFGLLLNVVSFIVIMVLYRLWNRHIRRRMSK</sequence>
<keyword evidence="1" id="KW-0472">Membrane</keyword>
<dbReference type="Proteomes" id="UP001162031">
    <property type="component" value="Unassembled WGS sequence"/>
</dbReference>
<dbReference type="EMBL" id="CANTFL010000204">
    <property type="protein sequence ID" value="CAI5718437.1"/>
    <property type="molecule type" value="Genomic_DNA"/>
</dbReference>
<protein>
    <submittedName>
        <fullName evidence="2">Uncharacterized protein</fullName>
    </submittedName>
</protein>
<feature type="transmembrane region" description="Helical" evidence="1">
    <location>
        <begin position="134"/>
        <end position="157"/>
    </location>
</feature>
<organism evidence="2 3">
    <name type="scientific">Hyaloperonospora brassicae</name>
    <name type="common">Brassica downy mildew</name>
    <name type="synonym">Peronospora brassicae</name>
    <dbReference type="NCBI Taxonomy" id="162125"/>
    <lineage>
        <taxon>Eukaryota</taxon>
        <taxon>Sar</taxon>
        <taxon>Stramenopiles</taxon>
        <taxon>Oomycota</taxon>
        <taxon>Peronosporomycetes</taxon>
        <taxon>Peronosporales</taxon>
        <taxon>Peronosporaceae</taxon>
        <taxon>Hyaloperonospora</taxon>
    </lineage>
</organism>
<dbReference type="AlphaFoldDB" id="A0AAV0TFM0"/>
<comment type="caution">
    <text evidence="2">The sequence shown here is derived from an EMBL/GenBank/DDBJ whole genome shotgun (WGS) entry which is preliminary data.</text>
</comment>
<proteinExistence type="predicted"/>
<accession>A0AAV0TFM0</accession>
<evidence type="ECO:0000256" key="1">
    <source>
        <dbReference type="SAM" id="Phobius"/>
    </source>
</evidence>
<evidence type="ECO:0000313" key="2">
    <source>
        <dbReference type="EMBL" id="CAI5718437.1"/>
    </source>
</evidence>
<keyword evidence="1" id="KW-1133">Transmembrane helix</keyword>
<feature type="transmembrane region" description="Helical" evidence="1">
    <location>
        <begin position="217"/>
        <end position="238"/>
    </location>
</feature>
<gene>
    <name evidence="2" type="ORF">HBR001_LOCUS2005</name>
</gene>
<reference evidence="2" key="1">
    <citation type="submission" date="2022-12" db="EMBL/GenBank/DDBJ databases">
        <authorList>
            <person name="Webb A."/>
        </authorList>
    </citation>
    <scope>NUCLEOTIDE SEQUENCE</scope>
    <source>
        <strain evidence="2">Hp1</strain>
    </source>
</reference>